<sequence>MDNLPARKGRTPPCDLDDEDSKGHAGTDPPQLTNPGPVRIEATVI</sequence>
<accession>A0A1H3GW59</accession>
<protein>
    <submittedName>
        <fullName evidence="2">Uncharacterized protein</fullName>
    </submittedName>
</protein>
<evidence type="ECO:0000256" key="1">
    <source>
        <dbReference type="SAM" id="MobiDB-lite"/>
    </source>
</evidence>
<proteinExistence type="predicted"/>
<dbReference type="AlphaFoldDB" id="A0A1H3GW59"/>
<organism evidence="2 3">
    <name type="scientific">Halobellus clavatus</name>
    <dbReference type="NCBI Taxonomy" id="660517"/>
    <lineage>
        <taxon>Archaea</taxon>
        <taxon>Methanobacteriati</taxon>
        <taxon>Methanobacteriota</taxon>
        <taxon>Stenosarchaea group</taxon>
        <taxon>Halobacteria</taxon>
        <taxon>Halobacteriales</taxon>
        <taxon>Haloferacaceae</taxon>
        <taxon>Halobellus</taxon>
    </lineage>
</organism>
<dbReference type="Proteomes" id="UP000199170">
    <property type="component" value="Unassembled WGS sequence"/>
</dbReference>
<keyword evidence="3" id="KW-1185">Reference proteome</keyword>
<evidence type="ECO:0000313" key="3">
    <source>
        <dbReference type="Proteomes" id="UP000199170"/>
    </source>
</evidence>
<dbReference type="EMBL" id="FNPB01000006">
    <property type="protein sequence ID" value="SDY07481.1"/>
    <property type="molecule type" value="Genomic_DNA"/>
</dbReference>
<feature type="region of interest" description="Disordered" evidence="1">
    <location>
        <begin position="1"/>
        <end position="45"/>
    </location>
</feature>
<evidence type="ECO:0000313" key="2">
    <source>
        <dbReference type="EMBL" id="SDY07481.1"/>
    </source>
</evidence>
<reference evidence="3" key="1">
    <citation type="submission" date="2016-10" db="EMBL/GenBank/DDBJ databases">
        <authorList>
            <person name="Varghese N."/>
            <person name="Submissions S."/>
        </authorList>
    </citation>
    <scope>NUCLEOTIDE SEQUENCE [LARGE SCALE GENOMIC DNA]</scope>
    <source>
        <strain evidence="3">CGMCC 1.10118</strain>
    </source>
</reference>
<gene>
    <name evidence="2" type="ORF">SAMN04487946_10615</name>
</gene>
<dbReference type="STRING" id="660517.SAMN04487946_10615"/>
<name>A0A1H3GW59_9EURY</name>